<evidence type="ECO:0000256" key="1">
    <source>
        <dbReference type="ARBA" id="ARBA00004651"/>
    </source>
</evidence>
<feature type="domain" description="Glycosyltransferase RgtA/B/C/D-like" evidence="9">
    <location>
        <begin position="105"/>
        <end position="252"/>
    </location>
</feature>
<feature type="transmembrane region" description="Helical" evidence="8">
    <location>
        <begin position="150"/>
        <end position="168"/>
    </location>
</feature>
<name>A0A3A4N9E9_ABYX5</name>
<evidence type="ECO:0000256" key="3">
    <source>
        <dbReference type="ARBA" id="ARBA00022676"/>
    </source>
</evidence>
<feature type="transmembrane region" description="Helical" evidence="8">
    <location>
        <begin position="284"/>
        <end position="305"/>
    </location>
</feature>
<keyword evidence="3" id="KW-0328">Glycosyltransferase</keyword>
<evidence type="ECO:0000313" key="10">
    <source>
        <dbReference type="EMBL" id="RJP17797.1"/>
    </source>
</evidence>
<evidence type="ECO:0000256" key="4">
    <source>
        <dbReference type="ARBA" id="ARBA00022679"/>
    </source>
</evidence>
<dbReference type="Proteomes" id="UP000265882">
    <property type="component" value="Unassembled WGS sequence"/>
</dbReference>
<gene>
    <name evidence="10" type="ORF">C4520_15620</name>
</gene>
<dbReference type="GO" id="GO:0016763">
    <property type="term" value="F:pentosyltransferase activity"/>
    <property type="evidence" value="ECO:0007669"/>
    <property type="project" value="TreeGrafter"/>
</dbReference>
<keyword evidence="2" id="KW-1003">Cell membrane</keyword>
<evidence type="ECO:0000259" key="9">
    <source>
        <dbReference type="Pfam" id="PF13231"/>
    </source>
</evidence>
<keyword evidence="5 8" id="KW-0812">Transmembrane</keyword>
<dbReference type="InterPro" id="IPR038731">
    <property type="entry name" value="RgtA/B/C-like"/>
</dbReference>
<evidence type="ECO:0000256" key="6">
    <source>
        <dbReference type="ARBA" id="ARBA00022989"/>
    </source>
</evidence>
<dbReference type="Pfam" id="PF13231">
    <property type="entry name" value="PMT_2"/>
    <property type="match status" value="1"/>
</dbReference>
<comment type="subcellular location">
    <subcellularLocation>
        <location evidence="1">Cell membrane</location>
        <topology evidence="1">Multi-pass membrane protein</topology>
    </subcellularLocation>
</comment>
<feature type="transmembrane region" description="Helical" evidence="8">
    <location>
        <begin position="199"/>
        <end position="232"/>
    </location>
</feature>
<dbReference type="InterPro" id="IPR050297">
    <property type="entry name" value="LipidA_mod_glycosyltrf_83"/>
</dbReference>
<protein>
    <recommendedName>
        <fullName evidence="9">Glycosyltransferase RgtA/B/C/D-like domain-containing protein</fullName>
    </recommendedName>
</protein>
<proteinExistence type="predicted"/>
<feature type="transmembrane region" description="Helical" evidence="8">
    <location>
        <begin position="317"/>
        <end position="333"/>
    </location>
</feature>
<evidence type="ECO:0000313" key="11">
    <source>
        <dbReference type="Proteomes" id="UP000265882"/>
    </source>
</evidence>
<feature type="transmembrane region" description="Helical" evidence="8">
    <location>
        <begin position="123"/>
        <end position="144"/>
    </location>
</feature>
<feature type="transmembrane region" description="Helical" evidence="8">
    <location>
        <begin position="239"/>
        <end position="259"/>
    </location>
</feature>
<evidence type="ECO:0000256" key="2">
    <source>
        <dbReference type="ARBA" id="ARBA00022475"/>
    </source>
</evidence>
<sequence length="527" mass="59917">MGGRIKRLSAEEAAISILPVLQDQRDITRDVDKAPASVVRVLKHILLLFSPAYIGLYLIIALCRIRYPFQLEWMEGGVLEHVRRILSGEQLYVRPSLDFITFLYTPFYYYLSAAVSKATGFGFFPLRLVSLLSSLASLLFIFLIVKRETASRFAAALAAGLFAATFHISGAWFDIGRVDMLFVALLLPCIYLIRFKESAYSLMLAGLLVSLSFLTKQLALFISLPMAVYCLLVHRTRSLYFIGAVAGVFGISTVLFTYLNDGWYLYYIFSSPRRLETLKNMLTYYWTHDLFFALPIACFLSLWYLVKRDIRSPKHRFFYTAIGIGMIGVPWLSRFKHGSYLNVPMPAYAFISILFGIAIHDLFQWCSTLSRKRKTFAEITTCCALLAQFSILMYDPFPQIPGKNDLAAGRKIVDTLAQMEGEVFIPYHGYLASLAGKRSYAHAMAVDDFLRTTGEPEIAQFVCETEQALREGAFSAVILDSDPLMTGWLRERLQHYAVATRPVFEDDSVFWPVTGLRTRPQLIYMLR</sequence>
<accession>A0A3A4N9E9</accession>
<organism evidence="10 11">
    <name type="scientific">Abyssobacteria bacterium (strain SURF_5)</name>
    <dbReference type="NCBI Taxonomy" id="2093360"/>
    <lineage>
        <taxon>Bacteria</taxon>
        <taxon>Pseudomonadati</taxon>
        <taxon>Candidatus Hydrogenedentota</taxon>
        <taxon>Candidatus Abyssobacteria</taxon>
    </lineage>
</organism>
<feature type="transmembrane region" description="Helical" evidence="8">
    <location>
        <begin position="45"/>
        <end position="67"/>
    </location>
</feature>
<feature type="transmembrane region" description="Helical" evidence="8">
    <location>
        <begin position="345"/>
        <end position="363"/>
    </location>
</feature>
<dbReference type="PANTHER" id="PTHR33908:SF11">
    <property type="entry name" value="MEMBRANE PROTEIN"/>
    <property type="match status" value="1"/>
</dbReference>
<dbReference type="GO" id="GO:0005886">
    <property type="term" value="C:plasma membrane"/>
    <property type="evidence" value="ECO:0007669"/>
    <property type="project" value="UniProtKB-SubCell"/>
</dbReference>
<reference evidence="10 11" key="1">
    <citation type="journal article" date="2017" name="ISME J.">
        <title>Energy and carbon metabolisms in a deep terrestrial subsurface fluid microbial community.</title>
        <authorList>
            <person name="Momper L."/>
            <person name="Jungbluth S.P."/>
            <person name="Lee M.D."/>
            <person name="Amend J.P."/>
        </authorList>
    </citation>
    <scope>NUCLEOTIDE SEQUENCE [LARGE SCALE GENOMIC DNA]</scope>
    <source>
        <strain evidence="10">SURF_5</strain>
    </source>
</reference>
<keyword evidence="6 8" id="KW-1133">Transmembrane helix</keyword>
<evidence type="ECO:0000256" key="7">
    <source>
        <dbReference type="ARBA" id="ARBA00023136"/>
    </source>
</evidence>
<evidence type="ECO:0000256" key="8">
    <source>
        <dbReference type="SAM" id="Phobius"/>
    </source>
</evidence>
<evidence type="ECO:0000256" key="5">
    <source>
        <dbReference type="ARBA" id="ARBA00022692"/>
    </source>
</evidence>
<dbReference type="GO" id="GO:0009103">
    <property type="term" value="P:lipopolysaccharide biosynthetic process"/>
    <property type="evidence" value="ECO:0007669"/>
    <property type="project" value="UniProtKB-ARBA"/>
</dbReference>
<comment type="caution">
    <text evidence="10">The sequence shown here is derived from an EMBL/GenBank/DDBJ whole genome shotgun (WGS) entry which is preliminary data.</text>
</comment>
<dbReference type="AlphaFoldDB" id="A0A3A4N9E9"/>
<dbReference type="EMBL" id="QZKU01000110">
    <property type="protein sequence ID" value="RJP17797.1"/>
    <property type="molecule type" value="Genomic_DNA"/>
</dbReference>
<keyword evidence="7 8" id="KW-0472">Membrane</keyword>
<dbReference type="PANTHER" id="PTHR33908">
    <property type="entry name" value="MANNOSYLTRANSFERASE YKCB-RELATED"/>
    <property type="match status" value="1"/>
</dbReference>
<keyword evidence="4" id="KW-0808">Transferase</keyword>